<reference evidence="1 2" key="1">
    <citation type="journal article" date="2013" name="Pathog. Dis.">
        <title>Genome sequences of 65 Helicobacter pylori strains isolated from asymptomatic individuals and patients with gastric cancer, peptic ulcer disease, or gastritis.</title>
        <authorList>
            <person name="Blanchard T.G."/>
            <person name="Czinn S.J."/>
            <person name="Correa P."/>
            <person name="Nakazawa T."/>
            <person name="Keelan M."/>
            <person name="Morningstar L."/>
            <person name="Santana-Cruz I."/>
            <person name="Maroo A."/>
            <person name="McCracken C."/>
            <person name="Shefchek K."/>
            <person name="Daugherty S."/>
            <person name="Song Y."/>
            <person name="Fraser C.M."/>
            <person name="Fricke W.F."/>
        </authorList>
    </citation>
    <scope>NUCLEOTIDE SEQUENCE [LARGE SCALE GENOMIC DNA]</scope>
    <source>
        <strain evidence="1 2">Hp H-34</strain>
    </source>
</reference>
<comment type="caution">
    <text evidence="1">The sequence shown here is derived from an EMBL/GenBank/DDBJ whole genome shotgun (WGS) entry which is preliminary data.</text>
</comment>
<proteinExistence type="predicted"/>
<accession>I9VVP5</accession>
<dbReference type="AlphaFoldDB" id="I9VVP5"/>
<evidence type="ECO:0000313" key="2">
    <source>
        <dbReference type="Proteomes" id="UP000004741"/>
    </source>
</evidence>
<protein>
    <submittedName>
        <fullName evidence="1">Uncharacterized protein</fullName>
    </submittedName>
</protein>
<gene>
    <name evidence="1" type="ORF">HPHPH34_0987</name>
</gene>
<organism evidence="1 2">
    <name type="scientific">Helicobacter pylori Hp H-34</name>
    <dbReference type="NCBI Taxonomy" id="992069"/>
    <lineage>
        <taxon>Bacteria</taxon>
        <taxon>Pseudomonadati</taxon>
        <taxon>Campylobacterota</taxon>
        <taxon>Epsilonproteobacteria</taxon>
        <taxon>Campylobacterales</taxon>
        <taxon>Helicobacteraceae</taxon>
        <taxon>Helicobacter</taxon>
    </lineage>
</organism>
<name>I9VVP5_HELPX</name>
<evidence type="ECO:0000313" key="1">
    <source>
        <dbReference type="EMBL" id="EJB95944.1"/>
    </source>
</evidence>
<sequence length="38" mass="4475">MIHAFIMEYRPLLALLKGFYYTIRDISKDKAVLKGFVL</sequence>
<dbReference type="EMBL" id="AKPH01000005">
    <property type="protein sequence ID" value="EJB95944.1"/>
    <property type="molecule type" value="Genomic_DNA"/>
</dbReference>
<dbReference type="PATRIC" id="fig|992069.3.peg.954"/>
<dbReference type="Proteomes" id="UP000004741">
    <property type="component" value="Unassembled WGS sequence"/>
</dbReference>